<feature type="signal peptide" evidence="4">
    <location>
        <begin position="1"/>
        <end position="25"/>
    </location>
</feature>
<dbReference type="InterPro" id="IPR036179">
    <property type="entry name" value="Ig-like_dom_sf"/>
</dbReference>
<feature type="domain" description="Ig-like" evidence="5">
    <location>
        <begin position="513"/>
        <end position="596"/>
    </location>
</feature>
<evidence type="ECO:0000256" key="1">
    <source>
        <dbReference type="ARBA" id="ARBA00022729"/>
    </source>
</evidence>
<dbReference type="AlphaFoldDB" id="A0A9J6E6S3"/>
<feature type="domain" description="Ig-like" evidence="5">
    <location>
        <begin position="28"/>
        <end position="121"/>
    </location>
</feature>
<sequence>MCTLRSLFSAFVITSLTASLTNSQASPPQIKSFSFSSDLTLGDSVVLTCAVKRGSAGPHTLSWLRDAVPLVPRPRVSVSRPSDVMSILAFENVQPEDVANYTCVAANAHGQHSMTAALLVTAVAPRVRTFSFQEDLSLGDATAVACALRRGSRGHHNVVWKKDSSPELFEGFSGRVIIQRQSDELSVLAIRDIGYEDEGNYTCVASNDHGSDQHTAQLLVSVAALFKPHKDVRKFGKSGPQFSKPRCSARGFCSPLSFVPRSPPLGSRTQEGCLRSLESQLLVQIVTTSWQRLVGRYLQRSLSVLPVEDPCLIRKPQIVSEFLQQECPSEVSFFSVDVKDLYYSLPMDQVCAEISSSFRRTKKAVLSLPRRTVYKEKADAAVTENFQVANVKPSKVKATASKLCEEAGLQKLASSVRAARGVNLSVFFSAKTHKPEVPFRVIVSEQGTWQRLVGRYLQRSLSVLPVEDPCLIRKPQIVSEFLQQECPSEVSFFSVDVKDLYYSLPMDQVCAEPFSFPHDLTSGEDATFRCAVKSGRPPYHFRWLKNDQDISVTERLTTSVVNERVATLNVRRVTFEDSGNYTCFVSDSTGVEAAVTATLGIPGLSKLREFAFPEEVSLGEKIIIGYVDRRGTSGPYDIRWHEDGRKVNESERVSITARGATLRIVGL</sequence>
<dbReference type="Pfam" id="PF13927">
    <property type="entry name" value="Ig_3"/>
    <property type="match status" value="1"/>
</dbReference>
<dbReference type="InterPro" id="IPR003599">
    <property type="entry name" value="Ig_sub"/>
</dbReference>
<dbReference type="SMART" id="SM00406">
    <property type="entry name" value="IGv"/>
    <property type="match status" value="2"/>
</dbReference>
<protein>
    <recommendedName>
        <fullName evidence="5">Ig-like domain-containing protein</fullName>
    </recommendedName>
</protein>
<keyword evidence="1 4" id="KW-0732">Signal</keyword>
<keyword evidence="2" id="KW-1015">Disulfide bond</keyword>
<dbReference type="InterPro" id="IPR013151">
    <property type="entry name" value="Immunoglobulin_dom"/>
</dbReference>
<evidence type="ECO:0000256" key="2">
    <source>
        <dbReference type="ARBA" id="ARBA00023157"/>
    </source>
</evidence>
<name>A0A9J6E6S3_RHIMP</name>
<evidence type="ECO:0000259" key="5">
    <source>
        <dbReference type="PROSITE" id="PS50835"/>
    </source>
</evidence>
<dbReference type="InterPro" id="IPR013098">
    <property type="entry name" value="Ig_I-set"/>
</dbReference>
<dbReference type="PANTHER" id="PTHR45080:SF8">
    <property type="entry name" value="IG-LIKE DOMAIN-CONTAINING PROTEIN"/>
    <property type="match status" value="1"/>
</dbReference>
<evidence type="ECO:0000313" key="6">
    <source>
        <dbReference type="EMBL" id="KAH8029773.1"/>
    </source>
</evidence>
<proteinExistence type="predicted"/>
<dbReference type="Gene3D" id="2.60.40.10">
    <property type="entry name" value="Immunoglobulins"/>
    <property type="match status" value="3"/>
</dbReference>
<dbReference type="CDD" id="cd00096">
    <property type="entry name" value="Ig"/>
    <property type="match status" value="1"/>
</dbReference>
<dbReference type="SMART" id="SM00409">
    <property type="entry name" value="IG"/>
    <property type="match status" value="3"/>
</dbReference>
<dbReference type="Pfam" id="PF07679">
    <property type="entry name" value="I-set"/>
    <property type="match status" value="1"/>
</dbReference>
<dbReference type="Pfam" id="PF00047">
    <property type="entry name" value="ig"/>
    <property type="match status" value="1"/>
</dbReference>
<feature type="domain" description="Ig-like" evidence="5">
    <location>
        <begin position="125"/>
        <end position="221"/>
    </location>
</feature>
<dbReference type="GO" id="GO:0007156">
    <property type="term" value="P:homophilic cell adhesion via plasma membrane adhesion molecules"/>
    <property type="evidence" value="ECO:0007669"/>
    <property type="project" value="TreeGrafter"/>
</dbReference>
<accession>A0A9J6E6S3</accession>
<reference evidence="6" key="1">
    <citation type="journal article" date="2020" name="Cell">
        <title>Large-Scale Comparative Analyses of Tick Genomes Elucidate Their Genetic Diversity and Vector Capacities.</title>
        <authorList>
            <consortium name="Tick Genome and Microbiome Consortium (TIGMIC)"/>
            <person name="Jia N."/>
            <person name="Wang J."/>
            <person name="Shi W."/>
            <person name="Du L."/>
            <person name="Sun Y."/>
            <person name="Zhan W."/>
            <person name="Jiang J.F."/>
            <person name="Wang Q."/>
            <person name="Zhang B."/>
            <person name="Ji P."/>
            <person name="Bell-Sakyi L."/>
            <person name="Cui X.M."/>
            <person name="Yuan T.T."/>
            <person name="Jiang B.G."/>
            <person name="Yang W.F."/>
            <person name="Lam T.T."/>
            <person name="Chang Q.C."/>
            <person name="Ding S.J."/>
            <person name="Wang X.J."/>
            <person name="Zhu J.G."/>
            <person name="Ruan X.D."/>
            <person name="Zhao L."/>
            <person name="Wei J.T."/>
            <person name="Ye R.Z."/>
            <person name="Que T.C."/>
            <person name="Du C.H."/>
            <person name="Zhou Y.H."/>
            <person name="Cheng J.X."/>
            <person name="Dai P.F."/>
            <person name="Guo W.B."/>
            <person name="Han X.H."/>
            <person name="Huang E.J."/>
            <person name="Li L.F."/>
            <person name="Wei W."/>
            <person name="Gao Y.C."/>
            <person name="Liu J.Z."/>
            <person name="Shao H.Z."/>
            <person name="Wang X."/>
            <person name="Wang C.C."/>
            <person name="Yang T.C."/>
            <person name="Huo Q.B."/>
            <person name="Li W."/>
            <person name="Chen H.Y."/>
            <person name="Chen S.E."/>
            <person name="Zhou L.G."/>
            <person name="Ni X.B."/>
            <person name="Tian J.H."/>
            <person name="Sheng Y."/>
            <person name="Liu T."/>
            <person name="Pan Y.S."/>
            <person name="Xia L.Y."/>
            <person name="Li J."/>
            <person name="Zhao F."/>
            <person name="Cao W.C."/>
        </authorList>
    </citation>
    <scope>NUCLEOTIDE SEQUENCE</scope>
    <source>
        <strain evidence="6">Rmic-2018</strain>
    </source>
</reference>
<feature type="chain" id="PRO_5039934235" description="Ig-like domain-containing protein" evidence="4">
    <location>
        <begin position="26"/>
        <end position="667"/>
    </location>
</feature>
<dbReference type="SMART" id="SM00408">
    <property type="entry name" value="IGc2"/>
    <property type="match status" value="3"/>
</dbReference>
<dbReference type="SUPFAM" id="SSF48726">
    <property type="entry name" value="Immunoglobulin"/>
    <property type="match status" value="3"/>
</dbReference>
<dbReference type="InterPro" id="IPR050958">
    <property type="entry name" value="Cell_Adh-Cytoskel_Orgn"/>
</dbReference>
<dbReference type="PROSITE" id="PS50835">
    <property type="entry name" value="IG_LIKE"/>
    <property type="match status" value="3"/>
</dbReference>
<dbReference type="InterPro" id="IPR007110">
    <property type="entry name" value="Ig-like_dom"/>
</dbReference>
<evidence type="ECO:0000313" key="7">
    <source>
        <dbReference type="Proteomes" id="UP000821866"/>
    </source>
</evidence>
<evidence type="ECO:0000256" key="4">
    <source>
        <dbReference type="SAM" id="SignalP"/>
    </source>
</evidence>
<dbReference type="EMBL" id="JABSTU010000005">
    <property type="protein sequence ID" value="KAH8029773.1"/>
    <property type="molecule type" value="Genomic_DNA"/>
</dbReference>
<keyword evidence="3" id="KW-0393">Immunoglobulin domain</keyword>
<reference evidence="6" key="2">
    <citation type="submission" date="2021-09" db="EMBL/GenBank/DDBJ databases">
        <authorList>
            <person name="Jia N."/>
            <person name="Wang J."/>
            <person name="Shi W."/>
            <person name="Du L."/>
            <person name="Sun Y."/>
            <person name="Zhan W."/>
            <person name="Jiang J."/>
            <person name="Wang Q."/>
            <person name="Zhang B."/>
            <person name="Ji P."/>
            <person name="Sakyi L.B."/>
            <person name="Cui X."/>
            <person name="Yuan T."/>
            <person name="Jiang B."/>
            <person name="Yang W."/>
            <person name="Lam T.T.-Y."/>
            <person name="Chang Q."/>
            <person name="Ding S."/>
            <person name="Wang X."/>
            <person name="Zhu J."/>
            <person name="Ruan X."/>
            <person name="Zhao L."/>
            <person name="Wei J."/>
            <person name="Que T."/>
            <person name="Du C."/>
            <person name="Cheng J."/>
            <person name="Dai P."/>
            <person name="Han X."/>
            <person name="Huang E."/>
            <person name="Gao Y."/>
            <person name="Liu J."/>
            <person name="Shao H."/>
            <person name="Ye R."/>
            <person name="Li L."/>
            <person name="Wei W."/>
            <person name="Wang X."/>
            <person name="Wang C."/>
            <person name="Huo Q."/>
            <person name="Li W."/>
            <person name="Guo W."/>
            <person name="Chen H."/>
            <person name="Chen S."/>
            <person name="Zhou L."/>
            <person name="Zhou L."/>
            <person name="Ni X."/>
            <person name="Tian J."/>
            <person name="Zhou Y."/>
            <person name="Sheng Y."/>
            <person name="Liu T."/>
            <person name="Pan Y."/>
            <person name="Xia L."/>
            <person name="Li J."/>
            <person name="Zhao F."/>
            <person name="Cao W."/>
        </authorList>
    </citation>
    <scope>NUCLEOTIDE SEQUENCE</scope>
    <source>
        <strain evidence="6">Rmic-2018</strain>
        <tissue evidence="6">Larvae</tissue>
    </source>
</reference>
<evidence type="ECO:0000256" key="3">
    <source>
        <dbReference type="ARBA" id="ARBA00023319"/>
    </source>
</evidence>
<dbReference type="InterPro" id="IPR013783">
    <property type="entry name" value="Ig-like_fold"/>
</dbReference>
<dbReference type="GO" id="GO:0005886">
    <property type="term" value="C:plasma membrane"/>
    <property type="evidence" value="ECO:0007669"/>
    <property type="project" value="TreeGrafter"/>
</dbReference>
<dbReference type="PANTHER" id="PTHR45080">
    <property type="entry name" value="CONTACTIN 5"/>
    <property type="match status" value="1"/>
</dbReference>
<dbReference type="VEuPathDB" id="VectorBase:LOC119185724"/>
<gene>
    <name evidence="6" type="ORF">HPB51_004778</name>
</gene>
<organism evidence="6 7">
    <name type="scientific">Rhipicephalus microplus</name>
    <name type="common">Cattle tick</name>
    <name type="synonym">Boophilus microplus</name>
    <dbReference type="NCBI Taxonomy" id="6941"/>
    <lineage>
        <taxon>Eukaryota</taxon>
        <taxon>Metazoa</taxon>
        <taxon>Ecdysozoa</taxon>
        <taxon>Arthropoda</taxon>
        <taxon>Chelicerata</taxon>
        <taxon>Arachnida</taxon>
        <taxon>Acari</taxon>
        <taxon>Parasitiformes</taxon>
        <taxon>Ixodida</taxon>
        <taxon>Ixodoidea</taxon>
        <taxon>Ixodidae</taxon>
        <taxon>Rhipicephalinae</taxon>
        <taxon>Rhipicephalus</taxon>
        <taxon>Boophilus</taxon>
    </lineage>
</organism>
<dbReference type="InterPro" id="IPR013106">
    <property type="entry name" value="Ig_V-set"/>
</dbReference>
<comment type="caution">
    <text evidence="6">The sequence shown here is derived from an EMBL/GenBank/DDBJ whole genome shotgun (WGS) entry which is preliminary data.</text>
</comment>
<keyword evidence="7" id="KW-1185">Reference proteome</keyword>
<dbReference type="FunFam" id="2.60.40.10:FF:000333">
    <property type="entry name" value="Down syndrome cell adhesion molecule"/>
    <property type="match status" value="1"/>
</dbReference>
<dbReference type="Proteomes" id="UP000821866">
    <property type="component" value="Chromosome 3"/>
</dbReference>
<dbReference type="InterPro" id="IPR003598">
    <property type="entry name" value="Ig_sub2"/>
</dbReference>